<dbReference type="RefSeq" id="WP_327775690.1">
    <property type="nucleotide sequence ID" value="NZ_JAYXUG010000031.1"/>
</dbReference>
<name>A0ABU6LCM8_9GAMM</name>
<accession>A0ABU6LCM8</accession>
<gene>
    <name evidence="1" type="ORF">VXS06_19015</name>
</gene>
<dbReference type="EMBL" id="JAYXUG010000031">
    <property type="protein sequence ID" value="MEC6833860.1"/>
    <property type="molecule type" value="Genomic_DNA"/>
</dbReference>
<evidence type="ECO:0000313" key="2">
    <source>
        <dbReference type="Proteomes" id="UP001306119"/>
    </source>
</evidence>
<comment type="caution">
    <text evidence="1">The sequence shown here is derived from an EMBL/GenBank/DDBJ whole genome shotgun (WGS) entry which is preliminary data.</text>
</comment>
<keyword evidence="2" id="KW-1185">Reference proteome</keyword>
<reference evidence="1 2" key="1">
    <citation type="submission" date="2024-01" db="EMBL/GenBank/DDBJ databases">
        <title>Active colonisers of the gastrointestinal tract of Atlantic salmon farmed in a warm water region.</title>
        <authorList>
            <person name="Bowman J.P."/>
        </authorList>
    </citation>
    <scope>NUCLEOTIDE SEQUENCE [LARGE SCALE GENOMIC DNA]</scope>
    <source>
        <strain evidence="1 2">S3MW1</strain>
    </source>
</reference>
<dbReference type="Proteomes" id="UP001306119">
    <property type="component" value="Unassembled WGS sequence"/>
</dbReference>
<sequence length="56" mass="6753">MSGKLKRIMSNDRSLVRDKIKKESQVILFRNKHRVIFELEKKEFFKKHLNNTGAHK</sequence>
<protein>
    <submittedName>
        <fullName evidence="1">Uncharacterized protein</fullName>
    </submittedName>
</protein>
<organism evidence="1 2">
    <name type="scientific">Photobacterium toruni</name>
    <dbReference type="NCBI Taxonomy" id="1935446"/>
    <lineage>
        <taxon>Bacteria</taxon>
        <taxon>Pseudomonadati</taxon>
        <taxon>Pseudomonadota</taxon>
        <taxon>Gammaproteobacteria</taxon>
        <taxon>Vibrionales</taxon>
        <taxon>Vibrionaceae</taxon>
        <taxon>Photobacterium</taxon>
    </lineage>
</organism>
<evidence type="ECO:0000313" key="1">
    <source>
        <dbReference type="EMBL" id="MEC6833860.1"/>
    </source>
</evidence>
<proteinExistence type="predicted"/>